<feature type="signal peptide" evidence="6">
    <location>
        <begin position="1"/>
        <end position="39"/>
    </location>
</feature>
<keyword evidence="10" id="KW-1185">Reference proteome</keyword>
<dbReference type="Pfam" id="PF01957">
    <property type="entry name" value="NfeD"/>
    <property type="match status" value="1"/>
</dbReference>
<protein>
    <submittedName>
        <fullName evidence="9">Membrane-bound ClpP family serine protease</fullName>
    </submittedName>
</protein>
<keyword evidence="9" id="KW-0378">Hydrolase</keyword>
<proteinExistence type="predicted"/>
<evidence type="ECO:0000259" key="7">
    <source>
        <dbReference type="Pfam" id="PF01957"/>
    </source>
</evidence>
<evidence type="ECO:0000256" key="3">
    <source>
        <dbReference type="ARBA" id="ARBA00022989"/>
    </source>
</evidence>
<keyword evidence="2 5" id="KW-0812">Transmembrane</keyword>
<dbReference type="InterPro" id="IPR052165">
    <property type="entry name" value="Membrane_assoc_protease"/>
</dbReference>
<feature type="transmembrane region" description="Helical" evidence="5">
    <location>
        <begin position="112"/>
        <end position="129"/>
    </location>
</feature>
<keyword evidence="6" id="KW-0732">Signal</keyword>
<reference evidence="9 10" key="1">
    <citation type="submission" date="2023-07" db="EMBL/GenBank/DDBJ databases">
        <title>Genomic Encyclopedia of Type Strains, Phase IV (KMG-IV): sequencing the most valuable type-strain genomes for metagenomic binning, comparative biology and taxonomic classification.</title>
        <authorList>
            <person name="Goeker M."/>
        </authorList>
    </citation>
    <scope>NUCLEOTIDE SEQUENCE [LARGE SCALE GENOMIC DNA]</scope>
    <source>
        <strain evidence="9 10">DSM 22170</strain>
    </source>
</reference>
<feature type="domain" description="NfeD integral membrane" evidence="8">
    <location>
        <begin position="63"/>
        <end position="179"/>
    </location>
</feature>
<name>A0ABU1IY08_9BACL</name>
<sequence>MNRIIDGLRRHRRQSFGASILSMLLVIVSFVLSAAPVHAAAQAAAAEPGLASQIAAFLTNPIVSTILLFIGIAGIAIEILIPGVIAPGAIGIIAFGLFFFGSYIAGYSGSETWILFAVGLLLLVLEVFIPSFGILGVLGAASLIAAVIRAAYDTSDAILSLGIAFVTAAIFVGFVAYALRKRGVWNRFILNDQLTSDESYMENLQREQLLGLEGKSLTPLRPSGTVIIEGRHIDVVTQGGYIERDRPIRIIRIDGSRIIVDELPEQLENVHPGTTKPVS</sequence>
<dbReference type="GO" id="GO:0006508">
    <property type="term" value="P:proteolysis"/>
    <property type="evidence" value="ECO:0007669"/>
    <property type="project" value="UniProtKB-KW"/>
</dbReference>
<feature type="chain" id="PRO_5046314292" evidence="6">
    <location>
        <begin position="40"/>
        <end position="279"/>
    </location>
</feature>
<dbReference type="InterPro" id="IPR012340">
    <property type="entry name" value="NA-bd_OB-fold"/>
</dbReference>
<dbReference type="EMBL" id="JAVDQH010000007">
    <property type="protein sequence ID" value="MDR6244123.1"/>
    <property type="molecule type" value="Genomic_DNA"/>
</dbReference>
<keyword evidence="4 5" id="KW-0472">Membrane</keyword>
<comment type="subcellular location">
    <subcellularLocation>
        <location evidence="1">Membrane</location>
        <topology evidence="1">Multi-pass membrane protein</topology>
    </subcellularLocation>
</comment>
<evidence type="ECO:0000256" key="5">
    <source>
        <dbReference type="SAM" id="Phobius"/>
    </source>
</evidence>
<keyword evidence="3 5" id="KW-1133">Transmembrane helix</keyword>
<evidence type="ECO:0000259" key="8">
    <source>
        <dbReference type="Pfam" id="PF24961"/>
    </source>
</evidence>
<organism evidence="9 10">
    <name type="scientific">Paenibacillus hunanensis</name>
    <dbReference type="NCBI Taxonomy" id="539262"/>
    <lineage>
        <taxon>Bacteria</taxon>
        <taxon>Bacillati</taxon>
        <taxon>Bacillota</taxon>
        <taxon>Bacilli</taxon>
        <taxon>Bacillales</taxon>
        <taxon>Paenibacillaceae</taxon>
        <taxon>Paenibacillus</taxon>
    </lineage>
</organism>
<dbReference type="RefSeq" id="WP_188776348.1">
    <property type="nucleotide sequence ID" value="NZ_BMMB01000006.1"/>
</dbReference>
<dbReference type="PANTHER" id="PTHR33507:SF3">
    <property type="entry name" value="INNER MEMBRANE PROTEIN YBBJ"/>
    <property type="match status" value="1"/>
</dbReference>
<evidence type="ECO:0000256" key="4">
    <source>
        <dbReference type="ARBA" id="ARBA00023136"/>
    </source>
</evidence>
<feature type="transmembrane region" description="Helical" evidence="5">
    <location>
        <begin position="55"/>
        <end position="77"/>
    </location>
</feature>
<dbReference type="Proteomes" id="UP001185028">
    <property type="component" value="Unassembled WGS sequence"/>
</dbReference>
<gene>
    <name evidence="9" type="ORF">JOC58_002016</name>
</gene>
<dbReference type="InterPro" id="IPR002810">
    <property type="entry name" value="NfeD-like_C"/>
</dbReference>
<feature type="transmembrane region" description="Helical" evidence="5">
    <location>
        <begin position="158"/>
        <end position="179"/>
    </location>
</feature>
<comment type="caution">
    <text evidence="9">The sequence shown here is derived from an EMBL/GenBank/DDBJ whole genome shotgun (WGS) entry which is preliminary data.</text>
</comment>
<dbReference type="GO" id="GO:0008233">
    <property type="term" value="F:peptidase activity"/>
    <property type="evidence" value="ECO:0007669"/>
    <property type="project" value="UniProtKB-KW"/>
</dbReference>
<dbReference type="PANTHER" id="PTHR33507">
    <property type="entry name" value="INNER MEMBRANE PROTEIN YBBJ"/>
    <property type="match status" value="1"/>
</dbReference>
<evidence type="ECO:0000313" key="9">
    <source>
        <dbReference type="EMBL" id="MDR6244123.1"/>
    </source>
</evidence>
<dbReference type="Pfam" id="PF24961">
    <property type="entry name" value="NfeD_membrane"/>
    <property type="match status" value="1"/>
</dbReference>
<accession>A0ABU1IY08</accession>
<dbReference type="Gene3D" id="2.40.50.140">
    <property type="entry name" value="Nucleic acid-binding proteins"/>
    <property type="match status" value="1"/>
</dbReference>
<evidence type="ECO:0000256" key="2">
    <source>
        <dbReference type="ARBA" id="ARBA00022692"/>
    </source>
</evidence>
<keyword evidence="9" id="KW-0645">Protease</keyword>
<evidence type="ECO:0000256" key="1">
    <source>
        <dbReference type="ARBA" id="ARBA00004141"/>
    </source>
</evidence>
<evidence type="ECO:0000256" key="6">
    <source>
        <dbReference type="SAM" id="SignalP"/>
    </source>
</evidence>
<dbReference type="InterPro" id="IPR056739">
    <property type="entry name" value="NfeD_membrane"/>
</dbReference>
<feature type="domain" description="NfeD-like C-terminal" evidence="7">
    <location>
        <begin position="206"/>
        <end position="261"/>
    </location>
</feature>
<feature type="transmembrane region" description="Helical" evidence="5">
    <location>
        <begin position="84"/>
        <end position="106"/>
    </location>
</feature>
<evidence type="ECO:0000313" key="10">
    <source>
        <dbReference type="Proteomes" id="UP001185028"/>
    </source>
</evidence>